<dbReference type="InterPro" id="IPR001279">
    <property type="entry name" value="Metallo-B-lactamas"/>
</dbReference>
<evidence type="ECO:0000313" key="3">
    <source>
        <dbReference type="EMBL" id="RDH45143.1"/>
    </source>
</evidence>
<dbReference type="PANTHER" id="PTHR43084">
    <property type="entry name" value="PERSULFIDE DIOXYGENASE ETHE1"/>
    <property type="match status" value="1"/>
</dbReference>
<dbReference type="AlphaFoldDB" id="A0A4P9VNY9"/>
<keyword evidence="3" id="KW-0378">Hydrolase</keyword>
<evidence type="ECO:0000256" key="1">
    <source>
        <dbReference type="ARBA" id="ARBA00022723"/>
    </source>
</evidence>
<keyword evidence="4" id="KW-1185">Reference proteome</keyword>
<dbReference type="CDD" id="cd07724">
    <property type="entry name" value="POD-like_MBL-fold"/>
    <property type="match status" value="1"/>
</dbReference>
<dbReference type="InterPro" id="IPR036866">
    <property type="entry name" value="RibonucZ/Hydroxyglut_hydro"/>
</dbReference>
<dbReference type="Gene3D" id="3.60.15.10">
    <property type="entry name" value="Ribonuclease Z/Hydroxyacylglutathione hydrolase-like"/>
    <property type="match status" value="1"/>
</dbReference>
<dbReference type="PANTHER" id="PTHR43084:SF1">
    <property type="entry name" value="PERSULFIDE DIOXYGENASE ETHE1, MITOCHONDRIAL"/>
    <property type="match status" value="1"/>
</dbReference>
<accession>A0A4P9VNY9</accession>
<dbReference type="EMBL" id="NDXW01000001">
    <property type="protein sequence ID" value="RDH45143.1"/>
    <property type="molecule type" value="Genomic_DNA"/>
</dbReference>
<sequence>MDGALPFTPSLATQPQVTAFYDPHSQTLTYIVKDPNSSACAIIDPVADFDYASGSLHFAQADQLIHYIHEHHLSLAWILETHIHADHLTSAHYLQQQLGGKLGIGNKVTEVQSTFARFFNDTHSVPCDGSQFNTLFNDGDSFQIGQLTGHVLQTPGHTPACVTYVIGNTAFIGDTLFMPDSGTARTDFPGGDAKTLYQSIQRIFNLPDTTRLFMCHDYCPDGRQLQFESSVKTEQENNIHINAQVTEQEFITLRQQRDAILTMPQLIIPALQVNIRGGKLPLPADNGATYLKLPINGF</sequence>
<dbReference type="Pfam" id="PF00753">
    <property type="entry name" value="Lactamase_B"/>
    <property type="match status" value="1"/>
</dbReference>
<dbReference type="RefSeq" id="WP_094788152.1">
    <property type="nucleotide sequence ID" value="NZ_NDXW01000001.1"/>
</dbReference>
<evidence type="ECO:0000259" key="2">
    <source>
        <dbReference type="SMART" id="SM00849"/>
    </source>
</evidence>
<dbReference type="GO" id="GO:0016787">
    <property type="term" value="F:hydrolase activity"/>
    <property type="evidence" value="ECO:0007669"/>
    <property type="project" value="UniProtKB-KW"/>
</dbReference>
<dbReference type="SMART" id="SM00849">
    <property type="entry name" value="Lactamase_B"/>
    <property type="match status" value="1"/>
</dbReference>
<reference evidence="3 4" key="1">
    <citation type="submission" date="2017-04" db="EMBL/GenBank/DDBJ databases">
        <title>Draft genome sequence of Zooshikella ganghwensis VG4 isolated from Red Sea sediments.</title>
        <authorList>
            <person name="Rehman Z."/>
            <person name="Alam I."/>
            <person name="Kamau A."/>
            <person name="Bajic V."/>
            <person name="Leiknes T."/>
        </authorList>
    </citation>
    <scope>NUCLEOTIDE SEQUENCE [LARGE SCALE GENOMIC DNA]</scope>
    <source>
        <strain evidence="3 4">VG4</strain>
    </source>
</reference>
<name>A0A4P9VNY9_9GAMM</name>
<dbReference type="InterPro" id="IPR044528">
    <property type="entry name" value="POD-like_MBL-fold"/>
</dbReference>
<gene>
    <name evidence="3" type="ORF">B9G39_17795</name>
</gene>
<dbReference type="SUPFAM" id="SSF56281">
    <property type="entry name" value="Metallo-hydrolase/oxidoreductase"/>
    <property type="match status" value="1"/>
</dbReference>
<protein>
    <submittedName>
        <fullName evidence="3">MBL fold metallo-hydrolase</fullName>
    </submittedName>
</protein>
<proteinExistence type="predicted"/>
<organism evidence="3 4">
    <name type="scientific">Zooshikella ganghwensis</name>
    <dbReference type="NCBI Taxonomy" id="202772"/>
    <lineage>
        <taxon>Bacteria</taxon>
        <taxon>Pseudomonadati</taxon>
        <taxon>Pseudomonadota</taxon>
        <taxon>Gammaproteobacteria</taxon>
        <taxon>Oceanospirillales</taxon>
        <taxon>Zooshikellaceae</taxon>
        <taxon>Zooshikella</taxon>
    </lineage>
</organism>
<feature type="domain" description="Metallo-beta-lactamase" evidence="2">
    <location>
        <begin position="26"/>
        <end position="216"/>
    </location>
</feature>
<dbReference type="Proteomes" id="UP000257039">
    <property type="component" value="Unassembled WGS sequence"/>
</dbReference>
<dbReference type="InterPro" id="IPR051682">
    <property type="entry name" value="Mito_Persulfide_Diox"/>
</dbReference>
<comment type="caution">
    <text evidence="3">The sequence shown here is derived from an EMBL/GenBank/DDBJ whole genome shotgun (WGS) entry which is preliminary data.</text>
</comment>
<dbReference type="GO" id="GO:0006749">
    <property type="term" value="P:glutathione metabolic process"/>
    <property type="evidence" value="ECO:0007669"/>
    <property type="project" value="InterPro"/>
</dbReference>
<evidence type="ECO:0000313" key="4">
    <source>
        <dbReference type="Proteomes" id="UP000257039"/>
    </source>
</evidence>
<dbReference type="GO" id="GO:0070813">
    <property type="term" value="P:hydrogen sulfide metabolic process"/>
    <property type="evidence" value="ECO:0007669"/>
    <property type="project" value="TreeGrafter"/>
</dbReference>
<dbReference type="GO" id="GO:0050313">
    <property type="term" value="F:sulfur dioxygenase activity"/>
    <property type="evidence" value="ECO:0007669"/>
    <property type="project" value="InterPro"/>
</dbReference>
<keyword evidence="1" id="KW-0479">Metal-binding</keyword>
<dbReference type="GO" id="GO:0046872">
    <property type="term" value="F:metal ion binding"/>
    <property type="evidence" value="ECO:0007669"/>
    <property type="project" value="UniProtKB-KW"/>
</dbReference>